<reference evidence="1" key="1">
    <citation type="submission" date="2018-11" db="EMBL/GenBank/DDBJ databases">
        <authorList>
            <consortium name="Pathogen Informatics"/>
        </authorList>
    </citation>
    <scope>NUCLEOTIDE SEQUENCE</scope>
</reference>
<dbReference type="EMBL" id="CAAALY010030716">
    <property type="protein sequence ID" value="VEL17011.1"/>
    <property type="molecule type" value="Genomic_DNA"/>
</dbReference>
<dbReference type="AlphaFoldDB" id="A0A448WPM6"/>
<proteinExistence type="predicted"/>
<name>A0A448WPM6_9PLAT</name>
<accession>A0A448WPM6</accession>
<evidence type="ECO:0000313" key="2">
    <source>
        <dbReference type="Proteomes" id="UP000784294"/>
    </source>
</evidence>
<dbReference type="Proteomes" id="UP000784294">
    <property type="component" value="Unassembled WGS sequence"/>
</dbReference>
<organism evidence="1 2">
    <name type="scientific">Protopolystoma xenopodis</name>
    <dbReference type="NCBI Taxonomy" id="117903"/>
    <lineage>
        <taxon>Eukaryota</taxon>
        <taxon>Metazoa</taxon>
        <taxon>Spiralia</taxon>
        <taxon>Lophotrochozoa</taxon>
        <taxon>Platyhelminthes</taxon>
        <taxon>Monogenea</taxon>
        <taxon>Polyopisthocotylea</taxon>
        <taxon>Polystomatidea</taxon>
        <taxon>Polystomatidae</taxon>
        <taxon>Protopolystoma</taxon>
    </lineage>
</organism>
<gene>
    <name evidence="1" type="ORF">PXEA_LOCUS10451</name>
</gene>
<comment type="caution">
    <text evidence="1">The sequence shown here is derived from an EMBL/GenBank/DDBJ whole genome shotgun (WGS) entry which is preliminary data.</text>
</comment>
<protein>
    <submittedName>
        <fullName evidence="1">Uncharacterized protein</fullName>
    </submittedName>
</protein>
<sequence length="103" mass="11704">MVPLNDDAYYDAGVTPGNVPSQWSDVGDPEYYHRGLMTRYVPKGLPVSLTKLRHVRTNANKTFVRICAIGVGEGCHQTLMAENRHNFSCSNYFEKSLLFPYIY</sequence>
<keyword evidence="2" id="KW-1185">Reference proteome</keyword>
<evidence type="ECO:0000313" key="1">
    <source>
        <dbReference type="EMBL" id="VEL17011.1"/>
    </source>
</evidence>